<dbReference type="GO" id="GO:0016787">
    <property type="term" value="F:hydrolase activity"/>
    <property type="evidence" value="ECO:0007669"/>
    <property type="project" value="UniProtKB-KW"/>
</dbReference>
<evidence type="ECO:0000256" key="1">
    <source>
        <dbReference type="ARBA" id="ARBA00001946"/>
    </source>
</evidence>
<comment type="cofactor">
    <cofactor evidence="1">
        <name>Mg(2+)</name>
        <dbReference type="ChEBI" id="CHEBI:18420"/>
    </cofactor>
</comment>
<evidence type="ECO:0000313" key="4">
    <source>
        <dbReference type="EMBL" id="KKK51680.1"/>
    </source>
</evidence>
<dbReference type="AlphaFoldDB" id="A0A0F8WTN3"/>
<sequence>MRRHFTATGFVVQGERTLLHWHKRLQQWMPPGGHIEPDEDPVQAVLREIQEETGATAEVIPSVPALPFPYPGQVQPPYTILLEDSAEAGAPHQHIDLIYFCRLADGAAPDPSLGDFHWVDEDTLRSDQPLDLAACPDAVAVPIAEDVRLLAIKAIQTARQVLSSKF</sequence>
<evidence type="ECO:0000256" key="2">
    <source>
        <dbReference type="ARBA" id="ARBA00022801"/>
    </source>
</evidence>
<dbReference type="PROSITE" id="PS00893">
    <property type="entry name" value="NUDIX_BOX"/>
    <property type="match status" value="1"/>
</dbReference>
<proteinExistence type="predicted"/>
<dbReference type="Pfam" id="PF00293">
    <property type="entry name" value="NUDIX"/>
    <property type="match status" value="1"/>
</dbReference>
<reference evidence="4" key="1">
    <citation type="journal article" date="2015" name="Nature">
        <title>Complex archaea that bridge the gap between prokaryotes and eukaryotes.</title>
        <authorList>
            <person name="Spang A."/>
            <person name="Saw J.H."/>
            <person name="Jorgensen S.L."/>
            <person name="Zaremba-Niedzwiedzka K."/>
            <person name="Martijn J."/>
            <person name="Lind A.E."/>
            <person name="van Eijk R."/>
            <person name="Schleper C."/>
            <person name="Guy L."/>
            <person name="Ettema T.J."/>
        </authorList>
    </citation>
    <scope>NUCLEOTIDE SEQUENCE</scope>
</reference>
<dbReference type="PROSITE" id="PS51462">
    <property type="entry name" value="NUDIX"/>
    <property type="match status" value="1"/>
</dbReference>
<feature type="domain" description="Nudix hydrolase" evidence="3">
    <location>
        <begin position="2"/>
        <end position="145"/>
    </location>
</feature>
<name>A0A0F8WTN3_9ZZZZ</name>
<dbReference type="InterPro" id="IPR015797">
    <property type="entry name" value="NUDIX_hydrolase-like_dom_sf"/>
</dbReference>
<protein>
    <recommendedName>
        <fullName evidence="3">Nudix hydrolase domain-containing protein</fullName>
    </recommendedName>
</protein>
<dbReference type="InterPro" id="IPR020476">
    <property type="entry name" value="Nudix_hydrolase"/>
</dbReference>
<dbReference type="EMBL" id="LAZR01067390">
    <property type="protein sequence ID" value="KKK51680.1"/>
    <property type="molecule type" value="Genomic_DNA"/>
</dbReference>
<dbReference type="PANTHER" id="PTHR43046">
    <property type="entry name" value="GDP-MANNOSE MANNOSYL HYDROLASE"/>
    <property type="match status" value="1"/>
</dbReference>
<dbReference type="InterPro" id="IPR000086">
    <property type="entry name" value="NUDIX_hydrolase_dom"/>
</dbReference>
<dbReference type="SUPFAM" id="SSF55811">
    <property type="entry name" value="Nudix"/>
    <property type="match status" value="1"/>
</dbReference>
<dbReference type="InterPro" id="IPR020084">
    <property type="entry name" value="NUDIX_hydrolase_CS"/>
</dbReference>
<keyword evidence="2" id="KW-0378">Hydrolase</keyword>
<dbReference type="Gene3D" id="3.90.79.10">
    <property type="entry name" value="Nucleoside Triphosphate Pyrophosphohydrolase"/>
    <property type="match status" value="1"/>
</dbReference>
<dbReference type="PRINTS" id="PR00502">
    <property type="entry name" value="NUDIXFAMILY"/>
</dbReference>
<evidence type="ECO:0000259" key="3">
    <source>
        <dbReference type="PROSITE" id="PS51462"/>
    </source>
</evidence>
<accession>A0A0F8WTN3</accession>
<dbReference type="CDD" id="cd03674">
    <property type="entry name" value="NUDIX_Hydrolase"/>
    <property type="match status" value="1"/>
</dbReference>
<comment type="caution">
    <text evidence="4">The sequence shown here is derived from an EMBL/GenBank/DDBJ whole genome shotgun (WGS) entry which is preliminary data.</text>
</comment>
<organism evidence="4">
    <name type="scientific">marine sediment metagenome</name>
    <dbReference type="NCBI Taxonomy" id="412755"/>
    <lineage>
        <taxon>unclassified sequences</taxon>
        <taxon>metagenomes</taxon>
        <taxon>ecological metagenomes</taxon>
    </lineage>
</organism>
<dbReference type="PANTHER" id="PTHR43046:SF14">
    <property type="entry name" value="MUTT_NUDIX FAMILY PROTEIN"/>
    <property type="match status" value="1"/>
</dbReference>
<gene>
    <name evidence="4" type="ORF">LCGC14_3112530</name>
</gene>